<dbReference type="InterPro" id="IPR003593">
    <property type="entry name" value="AAA+_ATPase"/>
</dbReference>
<dbReference type="PROSITE" id="PS00211">
    <property type="entry name" value="ABC_TRANSPORTER_1"/>
    <property type="match status" value="1"/>
</dbReference>
<dbReference type="Proteomes" id="UP001271769">
    <property type="component" value="Unassembled WGS sequence"/>
</dbReference>
<gene>
    <name evidence="6" type="ORF">SMD31_09000</name>
</gene>
<evidence type="ECO:0000313" key="6">
    <source>
        <dbReference type="EMBL" id="MDY0872060.1"/>
    </source>
</evidence>
<evidence type="ECO:0000256" key="3">
    <source>
        <dbReference type="ARBA" id="ARBA00022741"/>
    </source>
</evidence>
<dbReference type="InterPro" id="IPR027417">
    <property type="entry name" value="P-loop_NTPase"/>
</dbReference>
<proteinExistence type="inferred from homology"/>
<evidence type="ECO:0000256" key="2">
    <source>
        <dbReference type="ARBA" id="ARBA00022448"/>
    </source>
</evidence>
<dbReference type="GO" id="GO:0005524">
    <property type="term" value="F:ATP binding"/>
    <property type="evidence" value="ECO:0007669"/>
    <property type="project" value="UniProtKB-KW"/>
</dbReference>
<dbReference type="InterPro" id="IPR017871">
    <property type="entry name" value="ABC_transporter-like_CS"/>
</dbReference>
<dbReference type="EMBL" id="JAXCLX010000001">
    <property type="protein sequence ID" value="MDY0872060.1"/>
    <property type="molecule type" value="Genomic_DNA"/>
</dbReference>
<comment type="similarity">
    <text evidence="1">Belongs to the ABC transporter superfamily.</text>
</comment>
<organism evidence="6 7">
    <name type="scientific">Dongia rigui</name>
    <dbReference type="NCBI Taxonomy" id="940149"/>
    <lineage>
        <taxon>Bacteria</taxon>
        <taxon>Pseudomonadati</taxon>
        <taxon>Pseudomonadota</taxon>
        <taxon>Alphaproteobacteria</taxon>
        <taxon>Rhodospirillales</taxon>
        <taxon>Dongiaceae</taxon>
        <taxon>Dongia</taxon>
    </lineage>
</organism>
<evidence type="ECO:0000256" key="1">
    <source>
        <dbReference type="ARBA" id="ARBA00005417"/>
    </source>
</evidence>
<evidence type="ECO:0000256" key="4">
    <source>
        <dbReference type="ARBA" id="ARBA00022840"/>
    </source>
</evidence>
<accession>A0ABU5DYR3</accession>
<evidence type="ECO:0000313" key="7">
    <source>
        <dbReference type="Proteomes" id="UP001271769"/>
    </source>
</evidence>
<keyword evidence="4 6" id="KW-0067">ATP-binding</keyword>
<dbReference type="Pfam" id="PF00005">
    <property type="entry name" value="ABC_tran"/>
    <property type="match status" value="1"/>
</dbReference>
<dbReference type="Gene3D" id="3.40.50.300">
    <property type="entry name" value="P-loop containing nucleotide triphosphate hydrolases"/>
    <property type="match status" value="1"/>
</dbReference>
<dbReference type="RefSeq" id="WP_320500479.1">
    <property type="nucleotide sequence ID" value="NZ_JAXCLX010000001.1"/>
</dbReference>
<dbReference type="PANTHER" id="PTHR42788">
    <property type="entry name" value="TAURINE IMPORT ATP-BINDING PROTEIN-RELATED"/>
    <property type="match status" value="1"/>
</dbReference>
<keyword evidence="3" id="KW-0547">Nucleotide-binding</keyword>
<dbReference type="InterPro" id="IPR050166">
    <property type="entry name" value="ABC_transporter_ATP-bind"/>
</dbReference>
<dbReference type="PANTHER" id="PTHR42788:SF13">
    <property type="entry name" value="ALIPHATIC SULFONATES IMPORT ATP-BINDING PROTEIN SSUB"/>
    <property type="match status" value="1"/>
</dbReference>
<dbReference type="PROSITE" id="PS50893">
    <property type="entry name" value="ABC_TRANSPORTER_2"/>
    <property type="match status" value="1"/>
</dbReference>
<comment type="caution">
    <text evidence="6">The sequence shown here is derived from an EMBL/GenBank/DDBJ whole genome shotgun (WGS) entry which is preliminary data.</text>
</comment>
<name>A0ABU5DYR3_9PROT</name>
<evidence type="ECO:0000259" key="5">
    <source>
        <dbReference type="PROSITE" id="PS50893"/>
    </source>
</evidence>
<keyword evidence="2" id="KW-0813">Transport</keyword>
<keyword evidence="7" id="KW-1185">Reference proteome</keyword>
<dbReference type="CDD" id="cd03293">
    <property type="entry name" value="ABC_NrtD_SsuB_transporters"/>
    <property type="match status" value="1"/>
</dbReference>
<feature type="domain" description="ABC transporter" evidence="5">
    <location>
        <begin position="21"/>
        <end position="252"/>
    </location>
</feature>
<dbReference type="SUPFAM" id="SSF52540">
    <property type="entry name" value="P-loop containing nucleoside triphosphate hydrolases"/>
    <property type="match status" value="1"/>
</dbReference>
<dbReference type="InterPro" id="IPR003439">
    <property type="entry name" value="ABC_transporter-like_ATP-bd"/>
</dbReference>
<dbReference type="SMART" id="SM00382">
    <property type="entry name" value="AAA"/>
    <property type="match status" value="1"/>
</dbReference>
<sequence length="270" mass="28591">MNAQNPHAPVAADLGSAAPVVEISQVSKTFALKGKSVAALTGIDLAVNQGEFIAIVGASGCGKSTLLRLILGLDSPTSGVIQVDGRRVTGPSLDRGIVFQEHRLLPWLTVTGNVAVALRRSGLSKAAAQATIDAHLALVGLTDFAEAYPAQLSGGMQQRVAIARALANRPRLLLLDEPLGALDALTRLRLQDEIRRIVRQEGITAILVTHDVDEAVYLGDRIVVMEPHPGRIRDILPVDLGAVRDRSDPRFISLRDRVLAELGVTPAAAA</sequence>
<protein>
    <submittedName>
        <fullName evidence="6">ABC transporter ATP-binding protein</fullName>
    </submittedName>
</protein>
<reference evidence="6 7" key="1">
    <citation type="journal article" date="2013" name="Antonie Van Leeuwenhoek">
        <title>Dongia rigui sp. nov., isolated from freshwater of a large wetland in Korea.</title>
        <authorList>
            <person name="Baik K.S."/>
            <person name="Hwang Y.M."/>
            <person name="Choi J.S."/>
            <person name="Kwon J."/>
            <person name="Seong C.N."/>
        </authorList>
    </citation>
    <scope>NUCLEOTIDE SEQUENCE [LARGE SCALE GENOMIC DNA]</scope>
    <source>
        <strain evidence="6 7">04SU4-P</strain>
    </source>
</reference>